<feature type="chain" id="PRO_5026926256" description="Porin" evidence="1">
    <location>
        <begin position="23"/>
        <end position="229"/>
    </location>
</feature>
<feature type="signal peptide" evidence="1">
    <location>
        <begin position="1"/>
        <end position="22"/>
    </location>
</feature>
<name>A0A6M4GFJ5_SPHYA</name>
<protein>
    <recommendedName>
        <fullName evidence="4">Porin</fullName>
    </recommendedName>
</protein>
<evidence type="ECO:0000313" key="2">
    <source>
        <dbReference type="EMBL" id="QJR06072.1"/>
    </source>
</evidence>
<evidence type="ECO:0000313" key="3">
    <source>
        <dbReference type="Proteomes" id="UP000502611"/>
    </source>
</evidence>
<dbReference type="InterPro" id="IPR010239">
    <property type="entry name" value="CHP02001"/>
</dbReference>
<geneLocation type="plasmid" evidence="3">
    <name>p-b-sy</name>
</geneLocation>
<gene>
    <name evidence="2" type="ORF">HH800_27950</name>
</gene>
<dbReference type="EMBL" id="CP053023">
    <property type="protein sequence ID" value="QJR06072.1"/>
    <property type="molecule type" value="Genomic_DNA"/>
</dbReference>
<evidence type="ECO:0008006" key="4">
    <source>
        <dbReference type="Google" id="ProtNLM"/>
    </source>
</evidence>
<proteinExistence type="predicted"/>
<accession>A0A6M4GFJ5</accession>
<dbReference type="Pfam" id="PF09694">
    <property type="entry name" value="Gcw_chp"/>
    <property type="match status" value="1"/>
</dbReference>
<keyword evidence="2" id="KW-0614">Plasmid</keyword>
<sequence>MNRIKAVMAISSIAGLSVPARAQEENAVTLNLSGGVATDYRFRSISQTDRNPFAFALASAQYRDFYVRVGGENVDFNDGTDAEYDLYAGWAPTFGNTSLDIGVVRYGYIGAPNSPNRDTVEYKAAVTQTIGKGTIGAKAFYAPDFLTLDTRALYTEINGSYALTPKLTASGAYGIEQIHRFKDFQAWNLGATYALTKTLAFDVRYYDTDSHSNGTTYHSAIVAALKFSI</sequence>
<dbReference type="AlphaFoldDB" id="A0A6M4GFJ5"/>
<dbReference type="Proteomes" id="UP000502611">
    <property type="component" value="Plasmid p-B-Sy"/>
</dbReference>
<keyword evidence="1" id="KW-0732">Signal</keyword>
<reference evidence="2 3" key="1">
    <citation type="submission" date="2020-04" db="EMBL/GenBank/DDBJ databases">
        <title>The Whole Genome Analysis of High salt-tolerant Sphingobium yanoikuyae YC-XJ2 with Aryl organophosphorus flame retardants (aryl-OPFRs)-degrading capacity and characteristics of Related phosphotriesterase.</title>
        <authorList>
            <person name="Li X."/>
        </authorList>
    </citation>
    <scope>NUCLEOTIDE SEQUENCE [LARGE SCALE GENOMIC DNA]</scope>
    <source>
        <strain evidence="2 3">YC-XJ2</strain>
        <plasmid evidence="3">p-b-sy</plasmid>
    </source>
</reference>
<organism evidence="2 3">
    <name type="scientific">Sphingobium yanoikuyae</name>
    <name type="common">Sphingomonas yanoikuyae</name>
    <dbReference type="NCBI Taxonomy" id="13690"/>
    <lineage>
        <taxon>Bacteria</taxon>
        <taxon>Pseudomonadati</taxon>
        <taxon>Pseudomonadota</taxon>
        <taxon>Alphaproteobacteria</taxon>
        <taxon>Sphingomonadales</taxon>
        <taxon>Sphingomonadaceae</taxon>
        <taxon>Sphingobium</taxon>
    </lineage>
</organism>
<evidence type="ECO:0000256" key="1">
    <source>
        <dbReference type="SAM" id="SignalP"/>
    </source>
</evidence>
<dbReference type="NCBIfam" id="TIGR02001">
    <property type="entry name" value="gcw_chp"/>
    <property type="match status" value="1"/>
</dbReference>
<dbReference type="SUPFAM" id="SSF56935">
    <property type="entry name" value="Porins"/>
    <property type="match status" value="1"/>
</dbReference>
<dbReference type="RefSeq" id="WP_169863538.1">
    <property type="nucleotide sequence ID" value="NZ_CP053023.1"/>
</dbReference>